<dbReference type="OrthoDB" id="904022at2"/>
<dbReference type="PROSITE" id="PS50012">
    <property type="entry name" value="RCC1_3"/>
    <property type="match status" value="6"/>
</dbReference>
<evidence type="ECO:0000313" key="5">
    <source>
        <dbReference type="Proteomes" id="UP000280668"/>
    </source>
</evidence>
<organism evidence="4 5">
    <name type="scientific">Bogoriella caseilytica</name>
    <dbReference type="NCBI Taxonomy" id="56055"/>
    <lineage>
        <taxon>Bacteria</taxon>
        <taxon>Bacillati</taxon>
        <taxon>Actinomycetota</taxon>
        <taxon>Actinomycetes</taxon>
        <taxon>Micrococcales</taxon>
        <taxon>Bogoriellaceae</taxon>
        <taxon>Bogoriella</taxon>
    </lineage>
</organism>
<dbReference type="Gene3D" id="2.130.10.30">
    <property type="entry name" value="Regulator of chromosome condensation 1/beta-lactamase-inhibitor protein II"/>
    <property type="match status" value="2"/>
</dbReference>
<dbReference type="SUPFAM" id="SSF50985">
    <property type="entry name" value="RCC1/BLIP-II"/>
    <property type="match status" value="2"/>
</dbReference>
<feature type="signal peptide" evidence="3">
    <location>
        <begin position="1"/>
        <end position="29"/>
    </location>
</feature>
<keyword evidence="3" id="KW-0732">Signal</keyword>
<gene>
    <name evidence="4" type="ORF">EDD31_1949</name>
</gene>
<feature type="region of interest" description="Disordered" evidence="2">
    <location>
        <begin position="48"/>
        <end position="78"/>
    </location>
</feature>
<dbReference type="PANTHER" id="PTHR22870:SF408">
    <property type="entry name" value="OS09G0560450 PROTEIN"/>
    <property type="match status" value="1"/>
</dbReference>
<dbReference type="AlphaFoldDB" id="A0A3N2BE98"/>
<name>A0A3N2BE98_9MICO</name>
<dbReference type="PANTHER" id="PTHR22870">
    <property type="entry name" value="REGULATOR OF CHROMOSOME CONDENSATION"/>
    <property type="match status" value="1"/>
</dbReference>
<sequence>MSRIPRTALAGIAAATLLFLPTETTSAGASFTGASAVPDFASATAAQLPSLDGGTGQRDADGGAEVSWPTPALPQDVPPAYRVERSVGGTTTTLTVEPSAHDDITGFADDLTLPTFFLGKTVTAISTGTSHSCAVADGEAYCWGLGAEGQLGDGQNTGSAVPVAVDTSGVLAGKTITAISTGSFLSCAVADGGAYCWGLGELGDGQTTTSAVPVAVDTSGVLAGKTVTAITVGFVRQCLIADGGAYCWGMNADGRLGTGDTVYSAVPVAVDTSGVLAGKTVTAISAAPNHACVIADGGAYCWGSSLHGMLGTGQTGVSYVPVAVDTSGVLAGKTVTAITTASHHTCAVADGGAYCWGSGGFGRLGNGDTATSAVPVAVDTSGALGGKAVTAIGASETTSCAVADGGAYCWGNGGSGRLGNGDTATSAVPVAVDTSGALGGKAVTAIASLDAHVCAIADGGAYCWGNGGSGRLGNNETTPSPVPVAVDTSGALSPDACPGDWTLIADERCAPGPSVPVTYEVDYILRGWQPEQSLIIPAPLSP</sequence>
<reference evidence="4 5" key="1">
    <citation type="submission" date="2018-11" db="EMBL/GenBank/DDBJ databases">
        <title>Sequencing the genomes of 1000 actinobacteria strains.</title>
        <authorList>
            <person name="Klenk H.-P."/>
        </authorList>
    </citation>
    <scope>NUCLEOTIDE SEQUENCE [LARGE SCALE GENOMIC DNA]</scope>
    <source>
        <strain evidence="4 5">DSM 11294</strain>
    </source>
</reference>
<keyword evidence="5" id="KW-1185">Reference proteome</keyword>
<evidence type="ECO:0000256" key="3">
    <source>
        <dbReference type="SAM" id="SignalP"/>
    </source>
</evidence>
<dbReference type="Proteomes" id="UP000280668">
    <property type="component" value="Unassembled WGS sequence"/>
</dbReference>
<protein>
    <submittedName>
        <fullName evidence="4">Alpha-tubulin suppressor-like RCC1 family protein</fullName>
    </submittedName>
</protein>
<feature type="chain" id="PRO_5018290484" evidence="3">
    <location>
        <begin position="30"/>
        <end position="542"/>
    </location>
</feature>
<proteinExistence type="predicted"/>
<dbReference type="InterPro" id="IPR009091">
    <property type="entry name" value="RCC1/BLIP-II"/>
</dbReference>
<dbReference type="Pfam" id="PF00415">
    <property type="entry name" value="RCC1"/>
    <property type="match status" value="6"/>
</dbReference>
<dbReference type="RefSeq" id="WP_123303970.1">
    <property type="nucleotide sequence ID" value="NZ_RKHK01000001.1"/>
</dbReference>
<evidence type="ECO:0000313" key="4">
    <source>
        <dbReference type="EMBL" id="ROR73562.1"/>
    </source>
</evidence>
<keyword evidence="1" id="KW-0677">Repeat</keyword>
<dbReference type="InterPro" id="IPR051210">
    <property type="entry name" value="Ub_ligase/GEF_domain"/>
</dbReference>
<accession>A0A3N2BE98</accession>
<dbReference type="PRINTS" id="PR00633">
    <property type="entry name" value="RCCNDNSATION"/>
</dbReference>
<dbReference type="EMBL" id="RKHK01000001">
    <property type="protein sequence ID" value="ROR73562.1"/>
    <property type="molecule type" value="Genomic_DNA"/>
</dbReference>
<evidence type="ECO:0000256" key="2">
    <source>
        <dbReference type="SAM" id="MobiDB-lite"/>
    </source>
</evidence>
<evidence type="ECO:0000256" key="1">
    <source>
        <dbReference type="ARBA" id="ARBA00022737"/>
    </source>
</evidence>
<comment type="caution">
    <text evidence="4">The sequence shown here is derived from an EMBL/GenBank/DDBJ whole genome shotgun (WGS) entry which is preliminary data.</text>
</comment>
<dbReference type="InterPro" id="IPR000408">
    <property type="entry name" value="Reg_chr_condens"/>
</dbReference>